<reference evidence="6" key="1">
    <citation type="journal article" date="2017" name="Biotechnol. Biofuels">
        <title>Evaluation of environmental bacterial communities as a factor affecting the growth of duckweed Lemna minor.</title>
        <authorList>
            <person name="Ishizawa H."/>
            <person name="Kuroda M."/>
            <person name="Morikawa M."/>
            <person name="Ike M."/>
        </authorList>
    </citation>
    <scope>NUCLEOTIDE SEQUENCE [LARGE SCALE GENOMIC DNA]</scope>
    <source>
        <strain evidence="6">H3</strain>
    </source>
</reference>
<dbReference type="PROSITE" id="PS50949">
    <property type="entry name" value="HTH_GNTR"/>
    <property type="match status" value="1"/>
</dbReference>
<dbReference type="Gene3D" id="1.10.10.10">
    <property type="entry name" value="Winged helix-like DNA-binding domain superfamily/Winged helix DNA-binding domain"/>
    <property type="match status" value="1"/>
</dbReference>
<dbReference type="PRINTS" id="PR00035">
    <property type="entry name" value="HTHGNTR"/>
</dbReference>
<dbReference type="InterPro" id="IPR036388">
    <property type="entry name" value="WH-like_DNA-bd_sf"/>
</dbReference>
<dbReference type="PANTHER" id="PTHR44846">
    <property type="entry name" value="MANNOSYL-D-GLYCERATE TRANSPORT/METABOLISM SYSTEM REPRESSOR MNGR-RELATED"/>
    <property type="match status" value="1"/>
</dbReference>
<dbReference type="GO" id="GO:0003700">
    <property type="term" value="F:DNA-binding transcription factor activity"/>
    <property type="evidence" value="ECO:0007669"/>
    <property type="project" value="InterPro"/>
</dbReference>
<name>A0A3G9G7C4_9NEIS</name>
<reference evidence="6" key="3">
    <citation type="journal article" date="2017" name="Plant Physiol. Biochem.">
        <title>Differential oxidative and antioxidative response of duckweed Lemna minor toward plant growth promoting/inhibiting bacteria.</title>
        <authorList>
            <person name="Ishizawa H."/>
            <person name="Kuroda M."/>
            <person name="Morikawa M."/>
            <person name="Ike M."/>
        </authorList>
    </citation>
    <scope>NUCLEOTIDE SEQUENCE [LARGE SCALE GENOMIC DNA]</scope>
    <source>
        <strain evidence="6">H3</strain>
    </source>
</reference>
<dbReference type="Gene3D" id="3.40.1410.10">
    <property type="entry name" value="Chorismate lyase-like"/>
    <property type="match status" value="1"/>
</dbReference>
<organism evidence="5 6">
    <name type="scientific">Aquitalea magnusonii</name>
    <dbReference type="NCBI Taxonomy" id="332411"/>
    <lineage>
        <taxon>Bacteria</taxon>
        <taxon>Pseudomonadati</taxon>
        <taxon>Pseudomonadota</taxon>
        <taxon>Betaproteobacteria</taxon>
        <taxon>Neisseriales</taxon>
        <taxon>Chromobacteriaceae</taxon>
        <taxon>Aquitalea</taxon>
    </lineage>
</organism>
<dbReference type="InterPro" id="IPR000524">
    <property type="entry name" value="Tscrpt_reg_HTH_GntR"/>
</dbReference>
<dbReference type="Pfam" id="PF00392">
    <property type="entry name" value="GntR"/>
    <property type="match status" value="1"/>
</dbReference>
<keyword evidence="3" id="KW-0804">Transcription</keyword>
<dbReference type="CDD" id="cd07377">
    <property type="entry name" value="WHTH_GntR"/>
    <property type="match status" value="1"/>
</dbReference>
<dbReference type="Pfam" id="PF07702">
    <property type="entry name" value="UTRA"/>
    <property type="match status" value="1"/>
</dbReference>
<dbReference type="GO" id="GO:0045892">
    <property type="term" value="P:negative regulation of DNA-templated transcription"/>
    <property type="evidence" value="ECO:0007669"/>
    <property type="project" value="TreeGrafter"/>
</dbReference>
<dbReference type="AlphaFoldDB" id="A0A3G9G7C4"/>
<evidence type="ECO:0000313" key="6">
    <source>
        <dbReference type="Proteomes" id="UP000198290"/>
    </source>
</evidence>
<evidence type="ECO:0000259" key="4">
    <source>
        <dbReference type="PROSITE" id="PS50949"/>
    </source>
</evidence>
<keyword evidence="2" id="KW-0238">DNA-binding</keyword>
<accession>A0A3G9G7C4</accession>
<dbReference type="SMART" id="SM00345">
    <property type="entry name" value="HTH_GNTR"/>
    <property type="match status" value="1"/>
</dbReference>
<dbReference type="PANTHER" id="PTHR44846:SF7">
    <property type="entry name" value="TRANSCRIPTIONAL REGULATOR OF 2-AMINOETHYLPHOSPHONATE DEGRADATION OPERONS-RELATED"/>
    <property type="match status" value="1"/>
</dbReference>
<dbReference type="STRING" id="332411.VI06_04480"/>
<dbReference type="InterPro" id="IPR028978">
    <property type="entry name" value="Chorismate_lyase_/UTRA_dom_sf"/>
</dbReference>
<dbReference type="InterPro" id="IPR050679">
    <property type="entry name" value="Bact_HTH_transcr_reg"/>
</dbReference>
<keyword evidence="6" id="KW-1185">Reference proteome</keyword>
<protein>
    <submittedName>
        <fullName evidence="5">2-aminoethylphosphonate uptake and metabolism regulator</fullName>
    </submittedName>
</protein>
<dbReference type="InterPro" id="IPR036390">
    <property type="entry name" value="WH_DNA-bd_sf"/>
</dbReference>
<dbReference type="KEGG" id="amah:DLM_0284"/>
<dbReference type="Proteomes" id="UP000198290">
    <property type="component" value="Chromosome"/>
</dbReference>
<evidence type="ECO:0000313" key="5">
    <source>
        <dbReference type="EMBL" id="BBF83960.1"/>
    </source>
</evidence>
<evidence type="ECO:0000256" key="3">
    <source>
        <dbReference type="ARBA" id="ARBA00023163"/>
    </source>
</evidence>
<proteinExistence type="predicted"/>
<keyword evidence="1" id="KW-0805">Transcription regulation</keyword>
<dbReference type="GO" id="GO:0003677">
    <property type="term" value="F:DNA binding"/>
    <property type="evidence" value="ECO:0007669"/>
    <property type="project" value="UniProtKB-KW"/>
</dbReference>
<dbReference type="SMART" id="SM00866">
    <property type="entry name" value="UTRA"/>
    <property type="match status" value="1"/>
</dbReference>
<dbReference type="PROSITE" id="PS51257">
    <property type="entry name" value="PROKAR_LIPOPROTEIN"/>
    <property type="match status" value="1"/>
</dbReference>
<feature type="domain" description="HTH gntR-type" evidence="4">
    <location>
        <begin position="32"/>
        <end position="100"/>
    </location>
</feature>
<dbReference type="InterPro" id="IPR011663">
    <property type="entry name" value="UTRA"/>
</dbReference>
<sequence>MLSRGCHAGLLNMMLTLISCGLGQMMATENNQTQVAQIRQSLLAQIAGGLLPPGAKLPSERTLSHLFDTTRITLKDALLALEAEGSIYREDRRGWFVAPPRLEYNPQYRVHFQQMVQQQQRRVDTRVLASRSMVAAPEISQRLQLPALARVLQICRLRSLDGRVVLYVEHYLKPECFPGIMAEDLSQSLTELYQTRYGLQYRRSRFDITPTAARGEVAQALMLAEGSPILRIARVNYDQNQRIIDCDIEYWRHDAIRVTVDSQPQA</sequence>
<dbReference type="SUPFAM" id="SSF64288">
    <property type="entry name" value="Chorismate lyase-like"/>
    <property type="match status" value="1"/>
</dbReference>
<dbReference type="SUPFAM" id="SSF46785">
    <property type="entry name" value="Winged helix' DNA-binding domain"/>
    <property type="match status" value="1"/>
</dbReference>
<reference evidence="5 6" key="2">
    <citation type="journal article" date="2017" name="Genome Announc.">
        <title>Draft genome sequence of Aquitalea magnusonii strain H3, a plant growth-promoting bacterium of duckweed Lemna minor.</title>
        <authorList>
            <person name="Ishizawa H."/>
            <person name="Kuroda M."/>
            <person name="Ike M."/>
        </authorList>
    </citation>
    <scope>NUCLEOTIDE SEQUENCE [LARGE SCALE GENOMIC DNA]</scope>
    <source>
        <strain evidence="5 6">H3</strain>
    </source>
</reference>
<evidence type="ECO:0000256" key="2">
    <source>
        <dbReference type="ARBA" id="ARBA00023125"/>
    </source>
</evidence>
<gene>
    <name evidence="5" type="ORF">DLM_0284</name>
</gene>
<evidence type="ECO:0000256" key="1">
    <source>
        <dbReference type="ARBA" id="ARBA00023015"/>
    </source>
</evidence>
<dbReference type="EMBL" id="AP018823">
    <property type="protein sequence ID" value="BBF83960.1"/>
    <property type="molecule type" value="Genomic_DNA"/>
</dbReference>